<feature type="transmembrane region" description="Helical" evidence="2">
    <location>
        <begin position="276"/>
        <end position="296"/>
    </location>
</feature>
<feature type="region of interest" description="Disordered" evidence="1">
    <location>
        <begin position="185"/>
        <end position="270"/>
    </location>
</feature>
<sequence length="310" mass="34833">MNGQYSLRSPAVKRLMKEAEELSESTDQYHAQPLDDNLFEWHFTIRGPADSEFEGGLYHGRIILPTEYPMKPPSIFFVTPNGRFEVHKKICLSISGYHPETWQPSWSIRTALLAIIGFMPTHGRGAIGSLEYPKEQRKKLAKKSKDLKCSECGVVTTILKEETAESKAAGNAEAKKLAAQIDMQGEKTKAISRNNSESTPLSGTSNNASETSTKTDESNSPARNDEAELNRDSNEPRVKLDRETEDDEQTQDDDSVLAPSDHVGVRGPRRSESRMFVTALIILGATIVILMLRRVYLMFNTFPMKDRYEF</sequence>
<keyword evidence="2" id="KW-0472">Membrane</keyword>
<gene>
    <name evidence="4" type="ORF">DGYR_LOCUS8506</name>
</gene>
<protein>
    <submittedName>
        <fullName evidence="4">DgyrCDS8970</fullName>
    </submittedName>
</protein>
<keyword evidence="2" id="KW-1133">Transmembrane helix</keyword>
<proteinExistence type="predicted"/>
<dbReference type="Gene3D" id="3.10.110.10">
    <property type="entry name" value="Ubiquitin Conjugating Enzyme"/>
    <property type="match status" value="1"/>
</dbReference>
<dbReference type="InterPro" id="IPR050113">
    <property type="entry name" value="Ub_conjugating_enzyme"/>
</dbReference>
<dbReference type="SMART" id="SM00212">
    <property type="entry name" value="UBCc"/>
    <property type="match status" value="1"/>
</dbReference>
<dbReference type="PANTHER" id="PTHR24067">
    <property type="entry name" value="UBIQUITIN-CONJUGATING ENZYME E2"/>
    <property type="match status" value="1"/>
</dbReference>
<evidence type="ECO:0000313" key="4">
    <source>
        <dbReference type="EMBL" id="CAD5120400.1"/>
    </source>
</evidence>
<dbReference type="SUPFAM" id="SSF54495">
    <property type="entry name" value="UBC-like"/>
    <property type="match status" value="1"/>
</dbReference>
<dbReference type="Proteomes" id="UP000549394">
    <property type="component" value="Unassembled WGS sequence"/>
</dbReference>
<keyword evidence="2" id="KW-0812">Transmembrane</keyword>
<evidence type="ECO:0000259" key="3">
    <source>
        <dbReference type="PROSITE" id="PS50127"/>
    </source>
</evidence>
<comment type="caution">
    <text evidence="4">The sequence shown here is derived from an EMBL/GenBank/DDBJ whole genome shotgun (WGS) entry which is preliminary data.</text>
</comment>
<keyword evidence="5" id="KW-1185">Reference proteome</keyword>
<feature type="compositionally biased region" description="Polar residues" evidence="1">
    <location>
        <begin position="191"/>
        <end position="212"/>
    </location>
</feature>
<evidence type="ECO:0000313" key="5">
    <source>
        <dbReference type="Proteomes" id="UP000549394"/>
    </source>
</evidence>
<dbReference type="InterPro" id="IPR016135">
    <property type="entry name" value="UBQ-conjugating_enzyme/RWD"/>
</dbReference>
<dbReference type="Pfam" id="PF00179">
    <property type="entry name" value="UQ_con"/>
    <property type="match status" value="1"/>
</dbReference>
<dbReference type="OrthoDB" id="1158011at2759"/>
<feature type="compositionally biased region" description="Acidic residues" evidence="1">
    <location>
        <begin position="243"/>
        <end position="255"/>
    </location>
</feature>
<dbReference type="AlphaFoldDB" id="A0A7I8VVP8"/>
<evidence type="ECO:0000256" key="1">
    <source>
        <dbReference type="SAM" id="MobiDB-lite"/>
    </source>
</evidence>
<accession>A0A7I8VVP8</accession>
<feature type="domain" description="UBC core" evidence="3">
    <location>
        <begin position="10"/>
        <end position="168"/>
    </location>
</feature>
<feature type="compositionally biased region" description="Basic and acidic residues" evidence="1">
    <location>
        <begin position="213"/>
        <end position="242"/>
    </location>
</feature>
<organism evidence="4 5">
    <name type="scientific">Dimorphilus gyrociliatus</name>
    <dbReference type="NCBI Taxonomy" id="2664684"/>
    <lineage>
        <taxon>Eukaryota</taxon>
        <taxon>Metazoa</taxon>
        <taxon>Spiralia</taxon>
        <taxon>Lophotrochozoa</taxon>
        <taxon>Annelida</taxon>
        <taxon>Polychaeta</taxon>
        <taxon>Polychaeta incertae sedis</taxon>
        <taxon>Dinophilidae</taxon>
        <taxon>Dimorphilus</taxon>
    </lineage>
</organism>
<name>A0A7I8VVP8_9ANNE</name>
<evidence type="ECO:0000256" key="2">
    <source>
        <dbReference type="SAM" id="Phobius"/>
    </source>
</evidence>
<dbReference type="CDD" id="cd23799">
    <property type="entry name" value="UBCc_UBE2J"/>
    <property type="match status" value="1"/>
</dbReference>
<reference evidence="4 5" key="1">
    <citation type="submission" date="2020-08" db="EMBL/GenBank/DDBJ databases">
        <authorList>
            <person name="Hejnol A."/>
        </authorList>
    </citation>
    <scope>NUCLEOTIDE SEQUENCE [LARGE SCALE GENOMIC DNA]</scope>
</reference>
<dbReference type="EMBL" id="CAJFCJ010000012">
    <property type="protein sequence ID" value="CAD5120400.1"/>
    <property type="molecule type" value="Genomic_DNA"/>
</dbReference>
<dbReference type="PROSITE" id="PS50127">
    <property type="entry name" value="UBC_2"/>
    <property type="match status" value="1"/>
</dbReference>
<dbReference type="FunFam" id="3.10.110.10:FF:000086">
    <property type="entry name" value="Ubiquitin-conjugating enzyme E2 J1"/>
    <property type="match status" value="1"/>
</dbReference>
<dbReference type="InterPro" id="IPR000608">
    <property type="entry name" value="UBC"/>
</dbReference>